<dbReference type="InterPro" id="IPR003142">
    <property type="entry name" value="BPL_C"/>
</dbReference>
<dbReference type="STRING" id="45851.BHV86_04200"/>
<dbReference type="InterPro" id="IPR030855">
    <property type="entry name" value="Bifunct_BirA"/>
</dbReference>
<sequence>MREHVLAMLKESDDFVSGQELCGKLSVSRTAIWKAINSLKEAGYVIEAVRNRGYRLVSCPDVLLSDEIQSRLETKWFGRKISYFDVIDSTNSEIKRQAEKEFIPGMLAIAEKQTLGRGRKERHWESPAKTGIWMSFAVKPDLPPYKASMITLVTALAVAKAIKDVTGLNTEIKWPNDIVIGSRKVVGILTEMSAEMTTINYVVIGIGINVNMESFPAELEDKATSLYIAGGTKVRRSSIVAKFGKYFEKYYEIFCKDGNLSGIKDEYEKLLVNRNKEVYIIEGDSRIKRVAIGIDTDGELLVKDDNGNIEKIMAGEVSIRGIYGYV</sequence>
<dbReference type="InterPro" id="IPR013196">
    <property type="entry name" value="HTH_11"/>
</dbReference>
<dbReference type="Pfam" id="PF03099">
    <property type="entry name" value="BPL_LplA_LipB"/>
    <property type="match status" value="1"/>
</dbReference>
<dbReference type="eggNOG" id="COG0340">
    <property type="taxonomic scope" value="Bacteria"/>
</dbReference>
<dbReference type="InterPro" id="IPR008988">
    <property type="entry name" value="Transcriptional_repressor_C"/>
</dbReference>
<protein>
    <recommendedName>
        <fullName evidence="5">Bifunctional ligase/repressor BirA</fullName>
    </recommendedName>
    <alternativeName>
        <fullName evidence="5">Biotin--[acetyl-CoA-carboxylase] ligase</fullName>
        <ecNumber evidence="5">6.3.4.15</ecNumber>
    </alternativeName>
    <alternativeName>
        <fullName evidence="5">Biotin--protein ligase</fullName>
    </alternativeName>
    <alternativeName>
        <fullName evidence="5">Biotin-[acetyl-CoA carboxylase] synthetase</fullName>
    </alternativeName>
</protein>
<dbReference type="InterPro" id="IPR004143">
    <property type="entry name" value="BPL_LPL_catalytic"/>
</dbReference>
<dbReference type="PROSITE" id="PS51733">
    <property type="entry name" value="BPL_LPL_CATALYTIC"/>
    <property type="match status" value="1"/>
</dbReference>
<dbReference type="GeneID" id="98917599"/>
<name>D4S2G9_9FIRM</name>
<reference evidence="7 8" key="1">
    <citation type="submission" date="2010-02" db="EMBL/GenBank/DDBJ databases">
        <authorList>
            <person name="Weinstock G."/>
            <person name="Sodergren E."/>
            <person name="Clifton S."/>
            <person name="Fulton L."/>
            <person name="Fulton B."/>
            <person name="Courtney L."/>
            <person name="Fronick C."/>
            <person name="Harrison M."/>
            <person name="Strong C."/>
            <person name="Farmer C."/>
            <person name="Delahaunty K."/>
            <person name="Markovic C."/>
            <person name="Hall O."/>
            <person name="Minx P."/>
            <person name="Tomlinson C."/>
            <person name="Mitreva M."/>
            <person name="Nelson J."/>
            <person name="Hou S."/>
            <person name="Wollam A."/>
            <person name="Pepin K.H."/>
            <person name="Johnson M."/>
            <person name="Bhonagiri V."/>
            <person name="Zhang X."/>
            <person name="Suruliraj S."/>
            <person name="Warren W."/>
            <person name="Chinwalla A."/>
            <person name="Mardis E.R."/>
            <person name="Wilson R.K."/>
        </authorList>
    </citation>
    <scope>NUCLEOTIDE SEQUENCE [LARGE SCALE GENOMIC DNA]</scope>
    <source>
        <strain evidence="7 8">DSM 2876</strain>
    </source>
</reference>
<organism evidence="7 8">
    <name type="scientific">Eshraghiella crossota DSM 2876</name>
    <dbReference type="NCBI Taxonomy" id="511680"/>
    <lineage>
        <taxon>Bacteria</taxon>
        <taxon>Bacillati</taxon>
        <taxon>Bacillota</taxon>
        <taxon>Clostridia</taxon>
        <taxon>Lachnospirales</taxon>
        <taxon>Lachnospiraceae</taxon>
        <taxon>Eshraghiella</taxon>
    </lineage>
</organism>
<keyword evidence="3 5" id="KW-0067">ATP-binding</keyword>
<dbReference type="GO" id="GO:0003677">
    <property type="term" value="F:DNA binding"/>
    <property type="evidence" value="ECO:0007669"/>
    <property type="project" value="UniProtKB-UniRule"/>
</dbReference>
<evidence type="ECO:0000256" key="2">
    <source>
        <dbReference type="ARBA" id="ARBA00022741"/>
    </source>
</evidence>
<evidence type="ECO:0000259" key="6">
    <source>
        <dbReference type="PROSITE" id="PS51733"/>
    </source>
</evidence>
<keyword evidence="1 5" id="KW-0436">Ligase</keyword>
<keyword evidence="5" id="KW-0238">DNA-binding</keyword>
<feature type="binding site" evidence="5">
    <location>
        <begin position="89"/>
        <end position="91"/>
    </location>
    <ligand>
        <name>biotin</name>
        <dbReference type="ChEBI" id="CHEBI:57586"/>
    </ligand>
</feature>
<feature type="DNA-binding region" description="H-T-H motif" evidence="5">
    <location>
        <begin position="18"/>
        <end position="37"/>
    </location>
</feature>
<keyword evidence="4 5" id="KW-0092">Biotin</keyword>
<dbReference type="HOGENOM" id="CLU_051096_0_0_9"/>
<evidence type="ECO:0000256" key="5">
    <source>
        <dbReference type="HAMAP-Rule" id="MF_00978"/>
    </source>
</evidence>
<comment type="catalytic activity">
    <reaction evidence="5">
        <text>biotin + L-lysyl-[protein] + ATP = N(6)-biotinyl-L-lysyl-[protein] + AMP + diphosphate + H(+)</text>
        <dbReference type="Rhea" id="RHEA:11756"/>
        <dbReference type="Rhea" id="RHEA-COMP:9752"/>
        <dbReference type="Rhea" id="RHEA-COMP:10505"/>
        <dbReference type="ChEBI" id="CHEBI:15378"/>
        <dbReference type="ChEBI" id="CHEBI:29969"/>
        <dbReference type="ChEBI" id="CHEBI:30616"/>
        <dbReference type="ChEBI" id="CHEBI:33019"/>
        <dbReference type="ChEBI" id="CHEBI:57586"/>
        <dbReference type="ChEBI" id="CHEBI:83144"/>
        <dbReference type="ChEBI" id="CHEBI:456215"/>
        <dbReference type="EC" id="6.3.4.15"/>
    </reaction>
</comment>
<dbReference type="SUPFAM" id="SSF55681">
    <property type="entry name" value="Class II aaRS and biotin synthetases"/>
    <property type="match status" value="1"/>
</dbReference>
<evidence type="ECO:0000256" key="4">
    <source>
        <dbReference type="ARBA" id="ARBA00023267"/>
    </source>
</evidence>
<dbReference type="GO" id="GO:0016740">
    <property type="term" value="F:transferase activity"/>
    <property type="evidence" value="ECO:0007669"/>
    <property type="project" value="UniProtKB-ARBA"/>
</dbReference>
<dbReference type="PANTHER" id="PTHR12835">
    <property type="entry name" value="BIOTIN PROTEIN LIGASE"/>
    <property type="match status" value="1"/>
</dbReference>
<keyword evidence="8" id="KW-1185">Reference proteome</keyword>
<dbReference type="InterPro" id="IPR036388">
    <property type="entry name" value="WH-like_DNA-bd_sf"/>
</dbReference>
<dbReference type="SUPFAM" id="SSF50037">
    <property type="entry name" value="C-terminal domain of transcriptional repressors"/>
    <property type="match status" value="1"/>
</dbReference>
<dbReference type="GO" id="GO:0009249">
    <property type="term" value="P:protein lipoylation"/>
    <property type="evidence" value="ECO:0007669"/>
    <property type="project" value="UniProtKB-ARBA"/>
</dbReference>
<dbReference type="CDD" id="cd00090">
    <property type="entry name" value="HTH_ARSR"/>
    <property type="match status" value="1"/>
</dbReference>
<dbReference type="InterPro" id="IPR011991">
    <property type="entry name" value="ArsR-like_HTH"/>
</dbReference>
<dbReference type="Gene3D" id="1.10.10.10">
    <property type="entry name" value="Winged helix-like DNA-binding domain superfamily/Winged helix DNA-binding domain"/>
    <property type="match status" value="1"/>
</dbReference>
<dbReference type="Proteomes" id="UP000006238">
    <property type="component" value="Unassembled WGS sequence"/>
</dbReference>
<dbReference type="GO" id="GO:0005737">
    <property type="term" value="C:cytoplasm"/>
    <property type="evidence" value="ECO:0007669"/>
    <property type="project" value="TreeGrafter"/>
</dbReference>
<comment type="function">
    <text evidence="5">Acts both as a biotin--[acetyl-CoA-carboxylase] ligase and a repressor.</text>
</comment>
<evidence type="ECO:0000256" key="1">
    <source>
        <dbReference type="ARBA" id="ARBA00022598"/>
    </source>
</evidence>
<keyword evidence="5" id="KW-0804">Transcription</keyword>
<feature type="binding site" evidence="5">
    <location>
        <begin position="117"/>
        <end position="119"/>
    </location>
    <ligand>
        <name>biotin</name>
        <dbReference type="ChEBI" id="CHEBI:57586"/>
    </ligand>
</feature>
<feature type="binding site" evidence="5">
    <location>
        <position position="113"/>
    </location>
    <ligand>
        <name>biotin</name>
        <dbReference type="ChEBI" id="CHEBI:57586"/>
    </ligand>
</feature>
<dbReference type="InterPro" id="IPR004408">
    <property type="entry name" value="Biotin_CoA_COase_ligase"/>
</dbReference>
<dbReference type="InterPro" id="IPR045864">
    <property type="entry name" value="aa-tRNA-synth_II/BPL/LPL"/>
</dbReference>
<dbReference type="PANTHER" id="PTHR12835:SF5">
    <property type="entry name" value="BIOTIN--PROTEIN LIGASE"/>
    <property type="match status" value="1"/>
</dbReference>
<dbReference type="CDD" id="cd16442">
    <property type="entry name" value="BPL"/>
    <property type="match status" value="1"/>
</dbReference>
<dbReference type="EC" id="6.3.4.15" evidence="5"/>
<gene>
    <name evidence="5" type="primary">birA</name>
    <name evidence="7" type="ORF">BUTYVIB_02291</name>
</gene>
<comment type="similarity">
    <text evidence="5">Belongs to the biotin--protein ligase family.</text>
</comment>
<feature type="binding site" evidence="5">
    <location>
        <position position="184"/>
    </location>
    <ligand>
        <name>biotin</name>
        <dbReference type="ChEBI" id="CHEBI:57586"/>
    </ligand>
</feature>
<keyword evidence="5" id="KW-0805">Transcription regulation</keyword>
<evidence type="ECO:0000313" key="7">
    <source>
        <dbReference type="EMBL" id="EFF67424.1"/>
    </source>
</evidence>
<dbReference type="RefSeq" id="WP_005604366.1">
    <property type="nucleotide sequence ID" value="NZ_GG663524.1"/>
</dbReference>
<evidence type="ECO:0000313" key="8">
    <source>
        <dbReference type="Proteomes" id="UP000006238"/>
    </source>
</evidence>
<dbReference type="HAMAP" id="MF_00978">
    <property type="entry name" value="Bifunct_BirA"/>
    <property type="match status" value="1"/>
</dbReference>
<dbReference type="Pfam" id="PF02237">
    <property type="entry name" value="BPL_C"/>
    <property type="match status" value="1"/>
</dbReference>
<dbReference type="eggNOG" id="COG1654">
    <property type="taxonomic scope" value="Bacteria"/>
</dbReference>
<dbReference type="Gene3D" id="3.30.930.10">
    <property type="entry name" value="Bira Bifunctional Protein, Domain 2"/>
    <property type="match status" value="1"/>
</dbReference>
<evidence type="ECO:0000256" key="3">
    <source>
        <dbReference type="ARBA" id="ARBA00022840"/>
    </source>
</evidence>
<dbReference type="Pfam" id="PF08279">
    <property type="entry name" value="HTH_11"/>
    <property type="match status" value="1"/>
</dbReference>
<keyword evidence="2 5" id="KW-0547">Nucleotide-binding</keyword>
<keyword evidence="5" id="KW-0678">Repressor</keyword>
<dbReference type="InterPro" id="IPR036390">
    <property type="entry name" value="WH_DNA-bd_sf"/>
</dbReference>
<dbReference type="AlphaFoldDB" id="D4S2G9"/>
<proteinExistence type="inferred from homology"/>
<comment type="caution">
    <text evidence="7">The sequence shown here is derived from an EMBL/GenBank/DDBJ whole genome shotgun (WGS) entry which is preliminary data.</text>
</comment>
<dbReference type="EMBL" id="ABWN01000040">
    <property type="protein sequence ID" value="EFF67424.1"/>
    <property type="molecule type" value="Genomic_DNA"/>
</dbReference>
<feature type="domain" description="BPL/LPL catalytic" evidence="6">
    <location>
        <begin position="66"/>
        <end position="255"/>
    </location>
</feature>
<dbReference type="Gene3D" id="2.30.30.100">
    <property type="match status" value="1"/>
</dbReference>
<dbReference type="GO" id="GO:0004077">
    <property type="term" value="F:biotin--[biotin carboxyl-carrier protein] ligase activity"/>
    <property type="evidence" value="ECO:0007669"/>
    <property type="project" value="UniProtKB-UniRule"/>
</dbReference>
<accession>D4S2G9</accession>
<dbReference type="GO" id="GO:0005524">
    <property type="term" value="F:ATP binding"/>
    <property type="evidence" value="ECO:0007669"/>
    <property type="project" value="UniProtKB-UniRule"/>
</dbReference>
<dbReference type="NCBIfam" id="TIGR00121">
    <property type="entry name" value="birA_ligase"/>
    <property type="match status" value="1"/>
</dbReference>
<dbReference type="SUPFAM" id="SSF46785">
    <property type="entry name" value="Winged helix' DNA-binding domain"/>
    <property type="match status" value="1"/>
</dbReference>
<dbReference type="GO" id="GO:0006355">
    <property type="term" value="P:regulation of DNA-templated transcription"/>
    <property type="evidence" value="ECO:0007669"/>
    <property type="project" value="UniProtKB-UniRule"/>
</dbReference>